<keyword evidence="4" id="KW-0472">Membrane</keyword>
<keyword evidence="4" id="KW-1133">Transmembrane helix</keyword>
<keyword evidence="4" id="KW-0812">Transmembrane</keyword>
<keyword evidence="3" id="KW-0808">Transferase</keyword>
<comment type="similarity">
    <text evidence="1">Belongs to the glycosyltransferase 2 family.</text>
</comment>
<evidence type="ECO:0000313" key="7">
    <source>
        <dbReference type="Proteomes" id="UP001429354"/>
    </source>
</evidence>
<protein>
    <submittedName>
        <fullName evidence="6">Glycosyltransferase family 2 protein</fullName>
    </submittedName>
</protein>
<dbReference type="SUPFAM" id="SSF53448">
    <property type="entry name" value="Nucleotide-diphospho-sugar transferases"/>
    <property type="match status" value="1"/>
</dbReference>
<dbReference type="Pfam" id="PF00535">
    <property type="entry name" value="Glycos_transf_2"/>
    <property type="match status" value="1"/>
</dbReference>
<dbReference type="InterPro" id="IPR029044">
    <property type="entry name" value="Nucleotide-diphossugar_trans"/>
</dbReference>
<accession>A0ABX0AB89</accession>
<keyword evidence="2" id="KW-0328">Glycosyltransferase</keyword>
<evidence type="ECO:0000313" key="6">
    <source>
        <dbReference type="EMBL" id="NDK38751.1"/>
    </source>
</evidence>
<sequence>MAQAPARQRRLRAAARPLAAAAMTALAIPLFWSCVCLVAWAYIGYPLLTRWLARHRGQEPRISAAPETTPPVLTVVVCAFDEETRIGARISDILAQDYPGDCLQVLVVSDGSRDRTVDVAAEVARDDPRVRVLALPGNVGKAAAVNAAMTRTHTALVAFTDVRQRYAPGALRALVAPFADPRVGAVSGELMILDPPPAPSSKASAVEGGIYWRMEKRLRSDEARLQWLHGVSGSVYALRRELFRPIPPGTILDDMWVPLQVILAGRWVWMSRDAIAYDQASAHASEEFARKLRTLAGNWQLLALLPTLLDPTRNRVFFAWFSHKFLRLVVPWAMLLALLCSALAPGAFYRLALLAQLSGYAAASLGLRLPQLARRIPLLSAAGTFVMLNLASLLSLPASLSGDSSRLWKKH</sequence>
<dbReference type="EMBL" id="QOVG01000004">
    <property type="protein sequence ID" value="NDK38751.1"/>
    <property type="molecule type" value="Genomic_DNA"/>
</dbReference>
<dbReference type="Gene3D" id="3.90.550.10">
    <property type="entry name" value="Spore Coat Polysaccharide Biosynthesis Protein SpsA, Chain A"/>
    <property type="match status" value="1"/>
</dbReference>
<proteinExistence type="inferred from homology"/>
<organism evidence="6 7">
    <name type="scientific">Pseudoxanthomonas gei</name>
    <dbReference type="NCBI Taxonomy" id="1383030"/>
    <lineage>
        <taxon>Bacteria</taxon>
        <taxon>Pseudomonadati</taxon>
        <taxon>Pseudomonadota</taxon>
        <taxon>Gammaproteobacteria</taxon>
        <taxon>Lysobacterales</taxon>
        <taxon>Lysobacteraceae</taxon>
        <taxon>Pseudoxanthomonas</taxon>
    </lineage>
</organism>
<feature type="transmembrane region" description="Helical" evidence="4">
    <location>
        <begin position="325"/>
        <end position="345"/>
    </location>
</feature>
<feature type="transmembrane region" description="Helical" evidence="4">
    <location>
        <begin position="376"/>
        <end position="400"/>
    </location>
</feature>
<dbReference type="InterPro" id="IPR001173">
    <property type="entry name" value="Glyco_trans_2-like"/>
</dbReference>
<reference evidence="6 7" key="1">
    <citation type="submission" date="2018-07" db="EMBL/GenBank/DDBJ databases">
        <title>Whole genome Sequencing of Pseudoxanthomonas gei KCTC 32298 (T).</title>
        <authorList>
            <person name="Kumar S."/>
            <person name="Bansal K."/>
            <person name="Kaur A."/>
            <person name="Patil P."/>
            <person name="Sharma S."/>
            <person name="Patil P.B."/>
        </authorList>
    </citation>
    <scope>NUCLEOTIDE SEQUENCE [LARGE SCALE GENOMIC DNA]</scope>
    <source>
        <strain evidence="6 7">KCTC 32298</strain>
    </source>
</reference>
<dbReference type="PANTHER" id="PTHR43630:SF1">
    <property type="entry name" value="POLY-BETA-1,6-N-ACETYL-D-GLUCOSAMINE SYNTHASE"/>
    <property type="match status" value="1"/>
</dbReference>
<dbReference type="Proteomes" id="UP001429354">
    <property type="component" value="Unassembled WGS sequence"/>
</dbReference>
<evidence type="ECO:0000256" key="2">
    <source>
        <dbReference type="ARBA" id="ARBA00022676"/>
    </source>
</evidence>
<gene>
    <name evidence="6" type="ORF">DT603_07840</name>
</gene>
<name>A0ABX0AB89_9GAMM</name>
<evidence type="ECO:0000256" key="3">
    <source>
        <dbReference type="ARBA" id="ARBA00022679"/>
    </source>
</evidence>
<evidence type="ECO:0000256" key="4">
    <source>
        <dbReference type="SAM" id="Phobius"/>
    </source>
</evidence>
<evidence type="ECO:0000256" key="1">
    <source>
        <dbReference type="ARBA" id="ARBA00006739"/>
    </source>
</evidence>
<feature type="domain" description="Glycosyltransferase 2-like" evidence="5">
    <location>
        <begin position="74"/>
        <end position="244"/>
    </location>
</feature>
<keyword evidence="7" id="KW-1185">Reference proteome</keyword>
<dbReference type="CDD" id="cd06439">
    <property type="entry name" value="CESA_like_1"/>
    <property type="match status" value="1"/>
</dbReference>
<dbReference type="PANTHER" id="PTHR43630">
    <property type="entry name" value="POLY-BETA-1,6-N-ACETYL-D-GLUCOSAMINE SYNTHASE"/>
    <property type="match status" value="1"/>
</dbReference>
<feature type="transmembrane region" description="Helical" evidence="4">
    <location>
        <begin position="20"/>
        <end position="48"/>
    </location>
</feature>
<evidence type="ECO:0000259" key="5">
    <source>
        <dbReference type="Pfam" id="PF00535"/>
    </source>
</evidence>
<comment type="caution">
    <text evidence="6">The sequence shown here is derived from an EMBL/GenBank/DDBJ whole genome shotgun (WGS) entry which is preliminary data.</text>
</comment>